<keyword evidence="5 9" id="KW-0418">Kinase</keyword>
<dbReference type="GO" id="GO:0046656">
    <property type="term" value="P:folic acid biosynthetic process"/>
    <property type="evidence" value="ECO:0007669"/>
    <property type="project" value="UniProtKB-KW"/>
</dbReference>
<accession>A0A5C8ZWF1</accession>
<dbReference type="InterPro" id="IPR000550">
    <property type="entry name" value="Hppk"/>
</dbReference>
<evidence type="ECO:0000256" key="1">
    <source>
        <dbReference type="ARBA" id="ARBA00005051"/>
    </source>
</evidence>
<dbReference type="AlphaFoldDB" id="A0A5C8ZWF1"/>
<protein>
    <recommendedName>
        <fullName evidence="2">2-amino-4-hydroxy-6-hydroxymethyldihydropteridine diphosphokinase</fullName>
        <ecNumber evidence="2">2.7.6.3</ecNumber>
    </recommendedName>
</protein>
<dbReference type="SUPFAM" id="SSF55083">
    <property type="entry name" value="6-hydroxymethyl-7,8-dihydropterin pyrophosphokinase, HPPK"/>
    <property type="match status" value="1"/>
</dbReference>
<comment type="caution">
    <text evidence="9">The sequence shown here is derived from an EMBL/GenBank/DDBJ whole genome shotgun (WGS) entry which is preliminary data.</text>
</comment>
<evidence type="ECO:0000256" key="5">
    <source>
        <dbReference type="ARBA" id="ARBA00022777"/>
    </source>
</evidence>
<dbReference type="InterPro" id="IPR035907">
    <property type="entry name" value="Hppk_sf"/>
</dbReference>
<name>A0A5C8ZWF1_9GAMM</name>
<evidence type="ECO:0000256" key="3">
    <source>
        <dbReference type="ARBA" id="ARBA00022679"/>
    </source>
</evidence>
<keyword evidence="6" id="KW-0067">ATP-binding</keyword>
<dbReference type="EC" id="2.7.6.3" evidence="2"/>
<dbReference type="GO" id="GO:0003848">
    <property type="term" value="F:2-amino-4-hydroxy-6-hydroxymethyldihydropteridine diphosphokinase activity"/>
    <property type="evidence" value="ECO:0007669"/>
    <property type="project" value="UniProtKB-EC"/>
</dbReference>
<dbReference type="Proteomes" id="UP000321039">
    <property type="component" value="Unassembled WGS sequence"/>
</dbReference>
<evidence type="ECO:0000256" key="4">
    <source>
        <dbReference type="ARBA" id="ARBA00022741"/>
    </source>
</evidence>
<dbReference type="GO" id="GO:0005524">
    <property type="term" value="F:ATP binding"/>
    <property type="evidence" value="ECO:0007669"/>
    <property type="project" value="UniProtKB-KW"/>
</dbReference>
<evidence type="ECO:0000313" key="10">
    <source>
        <dbReference type="Proteomes" id="UP000321039"/>
    </source>
</evidence>
<dbReference type="GO" id="GO:0016301">
    <property type="term" value="F:kinase activity"/>
    <property type="evidence" value="ECO:0007669"/>
    <property type="project" value="UniProtKB-KW"/>
</dbReference>
<feature type="domain" description="7,8-dihydro-6-hydroxymethylpterin-pyrophosphokinase" evidence="8">
    <location>
        <begin position="22"/>
        <end position="147"/>
    </location>
</feature>
<evidence type="ECO:0000256" key="7">
    <source>
        <dbReference type="ARBA" id="ARBA00022909"/>
    </source>
</evidence>
<dbReference type="Gene3D" id="3.30.70.560">
    <property type="entry name" value="7,8-Dihydro-6-hydroxymethylpterin-pyrophosphokinase HPPK"/>
    <property type="match status" value="1"/>
</dbReference>
<proteinExistence type="predicted"/>
<keyword evidence="10" id="KW-1185">Reference proteome</keyword>
<gene>
    <name evidence="9" type="primary">folK</name>
    <name evidence="9" type="ORF">FV139_14240</name>
</gene>
<dbReference type="NCBIfam" id="TIGR01498">
    <property type="entry name" value="folK"/>
    <property type="match status" value="1"/>
</dbReference>
<dbReference type="Pfam" id="PF01288">
    <property type="entry name" value="HPPK"/>
    <property type="match status" value="1"/>
</dbReference>
<keyword evidence="3 9" id="KW-0808">Transferase</keyword>
<evidence type="ECO:0000313" key="9">
    <source>
        <dbReference type="EMBL" id="TXS91890.1"/>
    </source>
</evidence>
<dbReference type="EMBL" id="VRZA01000005">
    <property type="protein sequence ID" value="TXS91890.1"/>
    <property type="molecule type" value="Genomic_DNA"/>
</dbReference>
<evidence type="ECO:0000256" key="6">
    <source>
        <dbReference type="ARBA" id="ARBA00022840"/>
    </source>
</evidence>
<reference evidence="9 10" key="1">
    <citation type="submission" date="2019-08" db="EMBL/GenBank/DDBJ databases">
        <title>Parahaliea maris sp. nov., isolated from the surface seawater.</title>
        <authorList>
            <person name="Liu Y."/>
        </authorList>
    </citation>
    <scope>NUCLEOTIDE SEQUENCE [LARGE SCALE GENOMIC DNA]</scope>
    <source>
        <strain evidence="9 10">HSLHS9</strain>
    </source>
</reference>
<dbReference type="PANTHER" id="PTHR43071:SF2">
    <property type="entry name" value="2-AMINO-4-HYDROXY-6-HYDROXYMETHYLDIHYDROPTERIDINE PYROPHOSPHOKINASE"/>
    <property type="match status" value="1"/>
</dbReference>
<evidence type="ECO:0000256" key="2">
    <source>
        <dbReference type="ARBA" id="ARBA00013253"/>
    </source>
</evidence>
<keyword evidence="7" id="KW-0289">Folate biosynthesis</keyword>
<evidence type="ECO:0000259" key="8">
    <source>
        <dbReference type="Pfam" id="PF01288"/>
    </source>
</evidence>
<organism evidence="9 10">
    <name type="scientific">Parahaliea maris</name>
    <dbReference type="NCBI Taxonomy" id="2716870"/>
    <lineage>
        <taxon>Bacteria</taxon>
        <taxon>Pseudomonadati</taxon>
        <taxon>Pseudomonadota</taxon>
        <taxon>Gammaproteobacteria</taxon>
        <taxon>Cellvibrionales</taxon>
        <taxon>Halieaceae</taxon>
        <taxon>Parahaliea</taxon>
    </lineage>
</organism>
<dbReference type="UniPathway" id="UPA00077">
    <property type="reaction ID" value="UER00155"/>
</dbReference>
<dbReference type="RefSeq" id="WP_148069130.1">
    <property type="nucleotide sequence ID" value="NZ_VRZA01000005.1"/>
</dbReference>
<sequence>MTSHAAKVLSKTSPDSSPVQVYLGLGSNIEPTESLFLGINRLKEAFGQLECSSIYKSNSVGFDGDPFLNLVARIETQLPLADLYRSLRLIEFSLGRPFPASPNSSRRFDADILLYGNTIGTFDTVILPRPEILYNAHVLAPLAELLPGGKHPRTKKTYKELWDSFELGNQRIALFDG</sequence>
<dbReference type="GO" id="GO:0046654">
    <property type="term" value="P:tetrahydrofolate biosynthetic process"/>
    <property type="evidence" value="ECO:0007669"/>
    <property type="project" value="UniProtKB-UniPathway"/>
</dbReference>
<dbReference type="PANTHER" id="PTHR43071">
    <property type="entry name" value="2-AMINO-4-HYDROXY-6-HYDROXYMETHYLDIHYDROPTERIDINE PYROPHOSPHOKINASE"/>
    <property type="match status" value="1"/>
</dbReference>
<comment type="pathway">
    <text evidence="1">Cofactor biosynthesis; tetrahydrofolate biosynthesis; 2-amino-4-hydroxy-6-hydroxymethyl-7,8-dihydropteridine diphosphate from 7,8-dihydroneopterin triphosphate: step 4/4.</text>
</comment>
<keyword evidence="4" id="KW-0547">Nucleotide-binding</keyword>